<sequence>MRTLEGHSAAVWDVEFALLADN</sequence>
<gene>
    <name evidence="1" type="ORF">AVDCRST_MAG84-4448</name>
</gene>
<evidence type="ECO:0000313" key="1">
    <source>
        <dbReference type="EMBL" id="CAA9372560.1"/>
    </source>
</evidence>
<feature type="non-terminal residue" evidence="1">
    <location>
        <position position="22"/>
    </location>
</feature>
<name>A0A6J4MYN5_9CYAN</name>
<dbReference type="AlphaFoldDB" id="A0A6J4MYN5"/>
<accession>A0A6J4MYN5</accession>
<reference evidence="1" key="1">
    <citation type="submission" date="2020-02" db="EMBL/GenBank/DDBJ databases">
        <authorList>
            <person name="Meier V. D."/>
        </authorList>
    </citation>
    <scope>NUCLEOTIDE SEQUENCE</scope>
    <source>
        <strain evidence="1">AVDCRST_MAG84</strain>
    </source>
</reference>
<proteinExistence type="predicted"/>
<dbReference type="EMBL" id="CADCTZ010000942">
    <property type="protein sequence ID" value="CAA9372560.1"/>
    <property type="molecule type" value="Genomic_DNA"/>
</dbReference>
<protein>
    <submittedName>
        <fullName evidence="1">High-affnity carbon uptake protein Hat/HatR</fullName>
    </submittedName>
</protein>
<organism evidence="1">
    <name type="scientific">uncultured Microcoleus sp</name>
    <dbReference type="NCBI Taxonomy" id="259945"/>
    <lineage>
        <taxon>Bacteria</taxon>
        <taxon>Bacillati</taxon>
        <taxon>Cyanobacteriota</taxon>
        <taxon>Cyanophyceae</taxon>
        <taxon>Oscillatoriophycideae</taxon>
        <taxon>Oscillatoriales</taxon>
        <taxon>Microcoleaceae</taxon>
        <taxon>Microcoleus</taxon>
        <taxon>environmental samples</taxon>
    </lineage>
</organism>